<organism evidence="1 2">
    <name type="scientific">Parapusillimonas granuli</name>
    <dbReference type="NCBI Taxonomy" id="380911"/>
    <lineage>
        <taxon>Bacteria</taxon>
        <taxon>Pseudomonadati</taxon>
        <taxon>Pseudomonadota</taxon>
        <taxon>Betaproteobacteria</taxon>
        <taxon>Burkholderiales</taxon>
        <taxon>Alcaligenaceae</taxon>
        <taxon>Parapusillimonas</taxon>
    </lineage>
</organism>
<dbReference type="RefSeq" id="WP_180155892.1">
    <property type="nucleotide sequence ID" value="NZ_JACCEM010000006.1"/>
</dbReference>
<protein>
    <submittedName>
        <fullName evidence="1">Uncharacterized protein</fullName>
    </submittedName>
</protein>
<sequence length="120" mass="12446">MASAEMSVRELMHLDAELARKQARQRLNAAGPPLEAPAAGGGSPALHVAAIYGVGKKLLAEVVIGARSHIYMRGQALPVGGKAGPGTYLLRGISGSCVHLERAGDSQTLCLRPGLWAARP</sequence>
<dbReference type="AlphaFoldDB" id="A0A853FVY2"/>
<keyword evidence="2" id="KW-1185">Reference proteome</keyword>
<evidence type="ECO:0000313" key="1">
    <source>
        <dbReference type="EMBL" id="NYT50194.1"/>
    </source>
</evidence>
<accession>A0A853FVY2</accession>
<name>A0A853FVY2_9BURK</name>
<dbReference type="EMBL" id="JACCEM010000006">
    <property type="protein sequence ID" value="NYT50194.1"/>
    <property type="molecule type" value="Genomic_DNA"/>
</dbReference>
<comment type="caution">
    <text evidence="1">The sequence shown here is derived from an EMBL/GenBank/DDBJ whole genome shotgun (WGS) entry which is preliminary data.</text>
</comment>
<reference evidence="1 2" key="1">
    <citation type="submission" date="2020-07" db="EMBL/GenBank/DDBJ databases">
        <title>Taxonomic revisions and descriptions of new bacterial species based on genomic comparisons in the high-G+C-content subgroup of the family Alcaligenaceae.</title>
        <authorList>
            <person name="Szabo A."/>
            <person name="Felfoldi T."/>
        </authorList>
    </citation>
    <scope>NUCLEOTIDE SEQUENCE [LARGE SCALE GENOMIC DNA]</scope>
    <source>
        <strain evidence="1 2">LMG 24012</strain>
    </source>
</reference>
<evidence type="ECO:0000313" key="2">
    <source>
        <dbReference type="Proteomes" id="UP000559809"/>
    </source>
</evidence>
<proteinExistence type="predicted"/>
<dbReference type="Proteomes" id="UP000559809">
    <property type="component" value="Unassembled WGS sequence"/>
</dbReference>
<gene>
    <name evidence="1" type="ORF">H0A72_12820</name>
</gene>